<keyword evidence="2" id="KW-1185">Reference proteome</keyword>
<evidence type="ECO:0000313" key="1">
    <source>
        <dbReference type="EMBL" id="GAK31567.1"/>
    </source>
</evidence>
<gene>
    <name evidence="1" type="ORF">WOSG25_110450</name>
</gene>
<sequence>MRSIKLMKNSVNKLFTLEGYEVLETSNKHFFAQKSEDTQTNYLSITFFSKILRIGHSEQIFYFSNLSDLIKAIQLEQFLLICGE</sequence>
<proteinExistence type="predicted"/>
<dbReference type="Proteomes" id="UP000030643">
    <property type="component" value="Unassembled WGS sequence"/>
</dbReference>
<protein>
    <submittedName>
        <fullName evidence="1">3,4-dihydroxy-2-butanone-4-phosphate synthase</fullName>
    </submittedName>
</protein>
<dbReference type="STRING" id="1329250.WOSG25_110450"/>
<dbReference type="AlphaFoldDB" id="A0A069CW00"/>
<accession>A0A069CW00</accession>
<reference evidence="2" key="1">
    <citation type="journal article" date="2014" name="Genome Announc.">
        <title>Draft genome sequence of Weissella oryzae SG25T, isolated from fermented rice grains.</title>
        <authorList>
            <person name="Tanizawa Y."/>
            <person name="Fujisawa T."/>
            <person name="Mochizuki T."/>
            <person name="Kaminuma E."/>
            <person name="Suzuki Y."/>
            <person name="Nakamura Y."/>
            <person name="Tohno M."/>
        </authorList>
    </citation>
    <scope>NUCLEOTIDE SEQUENCE [LARGE SCALE GENOMIC DNA]</scope>
    <source>
        <strain evidence="2">DSM 25784 / JCM 18191 / LMG 30913 / SG25</strain>
    </source>
</reference>
<name>A0A069CW00_WEIOS</name>
<dbReference type="EMBL" id="DF820494">
    <property type="protein sequence ID" value="GAK31567.1"/>
    <property type="molecule type" value="Genomic_DNA"/>
</dbReference>
<organism evidence="1 2">
    <name type="scientific">Weissella oryzae (strain DSM 25784 / JCM 18191 / LMG 30913 / SG25)</name>
    <dbReference type="NCBI Taxonomy" id="1329250"/>
    <lineage>
        <taxon>Bacteria</taxon>
        <taxon>Bacillati</taxon>
        <taxon>Bacillota</taxon>
        <taxon>Bacilli</taxon>
        <taxon>Lactobacillales</taxon>
        <taxon>Lactobacillaceae</taxon>
        <taxon>Weissella</taxon>
    </lineage>
</organism>
<evidence type="ECO:0000313" key="2">
    <source>
        <dbReference type="Proteomes" id="UP000030643"/>
    </source>
</evidence>